<protein>
    <submittedName>
        <fullName evidence="2">Uncharacterized protein</fullName>
    </submittedName>
</protein>
<dbReference type="RefSeq" id="WP_100743739.1">
    <property type="nucleotide sequence ID" value="NZ_NPDW01000002.1"/>
</dbReference>
<dbReference type="Proteomes" id="UP000232145">
    <property type="component" value="Unassembled WGS sequence"/>
</dbReference>
<keyword evidence="1" id="KW-0472">Membrane</keyword>
<feature type="transmembrane region" description="Helical" evidence="1">
    <location>
        <begin position="7"/>
        <end position="27"/>
    </location>
</feature>
<dbReference type="AlphaFoldDB" id="A0A2N0AJ53"/>
<feature type="transmembrane region" description="Helical" evidence="1">
    <location>
        <begin position="93"/>
        <end position="110"/>
    </location>
</feature>
<proteinExistence type="predicted"/>
<evidence type="ECO:0000313" key="3">
    <source>
        <dbReference type="Proteomes" id="UP000232145"/>
    </source>
</evidence>
<feature type="transmembrane region" description="Helical" evidence="1">
    <location>
        <begin position="130"/>
        <end position="153"/>
    </location>
</feature>
<comment type="caution">
    <text evidence="2">The sequence shown here is derived from an EMBL/GenBank/DDBJ whole genome shotgun (WGS) entry which is preliminary data.</text>
</comment>
<accession>A0A2N0AJ53</accession>
<name>A0A2N0AJ53_9LEPT</name>
<gene>
    <name evidence="2" type="ORF">CH364_09860</name>
</gene>
<keyword evidence="1" id="KW-1133">Transmembrane helix</keyword>
<sequence>MNPKIKITIQFIFSHLSAYLLVSIPYFQLVMKEYYEGESAVFPLFLITANDGAAWSRAMFWLFPTLILQAILMVIFLILIWDWFRTQTFGKQMFVLVWMRTVLGGLAAISPAVGSLEGMVFLIPEVSLSIHIYVVFEIFLQSLVLAGIFLTLVNRGKQKAQTG</sequence>
<feature type="transmembrane region" description="Helical" evidence="1">
    <location>
        <begin position="58"/>
        <end position="81"/>
    </location>
</feature>
<evidence type="ECO:0000256" key="1">
    <source>
        <dbReference type="SAM" id="Phobius"/>
    </source>
</evidence>
<reference evidence="2 3" key="1">
    <citation type="submission" date="2017-07" db="EMBL/GenBank/DDBJ databases">
        <title>Leptospira spp. isolated from tropical soils.</title>
        <authorList>
            <person name="Thibeaux R."/>
            <person name="Iraola G."/>
            <person name="Ferres I."/>
            <person name="Bierque E."/>
            <person name="Girault D."/>
            <person name="Soupe-Gilbert M.-E."/>
            <person name="Picardeau M."/>
            <person name="Goarant C."/>
        </authorList>
    </citation>
    <scope>NUCLEOTIDE SEQUENCE [LARGE SCALE GENOMIC DNA]</scope>
    <source>
        <strain evidence="2 3">FH2-B-A1</strain>
    </source>
</reference>
<organism evidence="2 3">
    <name type="scientific">Leptospira harrisiae</name>
    <dbReference type="NCBI Taxonomy" id="2023189"/>
    <lineage>
        <taxon>Bacteria</taxon>
        <taxon>Pseudomonadati</taxon>
        <taxon>Spirochaetota</taxon>
        <taxon>Spirochaetia</taxon>
        <taxon>Leptospirales</taxon>
        <taxon>Leptospiraceae</taxon>
        <taxon>Leptospira</taxon>
    </lineage>
</organism>
<dbReference type="OrthoDB" id="341230at2"/>
<evidence type="ECO:0000313" key="2">
    <source>
        <dbReference type="EMBL" id="PJZ84329.1"/>
    </source>
</evidence>
<dbReference type="EMBL" id="NPDX01000002">
    <property type="protein sequence ID" value="PJZ84329.1"/>
    <property type="molecule type" value="Genomic_DNA"/>
</dbReference>
<keyword evidence="1" id="KW-0812">Transmembrane</keyword>
<keyword evidence="3" id="KW-1185">Reference proteome</keyword>